<protein>
    <submittedName>
        <fullName evidence="2">Uncharacterized protein</fullName>
    </submittedName>
</protein>
<sequence length="128" mass="14556">MSKNKKVVLVSVGVLLLLIASVILFRSPTKEIIPEPTSLEVHTEVSDPDVSTIHSGEYQESHERVAKVIDDAKHAISERAPGWWDKIESWWGWFLGFKTEHAIIIALVAFFLIGIVFNPKNRDQSRHR</sequence>
<evidence type="ECO:0000313" key="3">
    <source>
        <dbReference type="Proteomes" id="UP000266552"/>
    </source>
</evidence>
<keyword evidence="2" id="KW-0614">Plasmid</keyword>
<name>A0A385U379_PAELA</name>
<keyword evidence="1" id="KW-0812">Transmembrane</keyword>
<proteinExistence type="predicted"/>
<geneLocation type="plasmid" evidence="2 3">
    <name>pAZOPL1</name>
</geneLocation>
<evidence type="ECO:0000313" key="2">
    <source>
        <dbReference type="EMBL" id="AYB48045.1"/>
    </source>
</evidence>
<dbReference type="KEGG" id="plw:D5F53_32485"/>
<reference evidence="2 3" key="1">
    <citation type="submission" date="2018-09" db="EMBL/GenBank/DDBJ databases">
        <title>Genome Sequence of Paenibacillus lautus Strain E7593-69, Azo Dye-Degrading Bacteria, Isolated from Commercial Tattoo Inks.</title>
        <authorList>
            <person name="Nho S.W."/>
            <person name="Kim S.-J."/>
            <person name="Kweon O."/>
            <person name="Cerniglia C.E."/>
        </authorList>
    </citation>
    <scope>NUCLEOTIDE SEQUENCE [LARGE SCALE GENOMIC DNA]</scope>
    <source>
        <strain evidence="2 3">E7593-69</strain>
        <plasmid evidence="2 3">pAZOPL1</plasmid>
    </source>
</reference>
<dbReference type="Proteomes" id="UP000266552">
    <property type="component" value="Plasmid pAZOPL1"/>
</dbReference>
<keyword evidence="3" id="KW-1185">Reference proteome</keyword>
<dbReference type="EMBL" id="CP032413">
    <property type="protein sequence ID" value="AYB48045.1"/>
    <property type="molecule type" value="Genomic_DNA"/>
</dbReference>
<evidence type="ECO:0000256" key="1">
    <source>
        <dbReference type="SAM" id="Phobius"/>
    </source>
</evidence>
<organism evidence="2 3">
    <name type="scientific">Paenibacillus lautus</name>
    <name type="common">Bacillus lautus</name>
    <dbReference type="NCBI Taxonomy" id="1401"/>
    <lineage>
        <taxon>Bacteria</taxon>
        <taxon>Bacillati</taxon>
        <taxon>Bacillota</taxon>
        <taxon>Bacilli</taxon>
        <taxon>Bacillales</taxon>
        <taxon>Paenibacillaceae</taxon>
        <taxon>Paenibacillus</taxon>
    </lineage>
</organism>
<keyword evidence="1" id="KW-0472">Membrane</keyword>
<keyword evidence="1" id="KW-1133">Transmembrane helix</keyword>
<gene>
    <name evidence="2" type="ORF">D5F53_32485</name>
</gene>
<dbReference type="RefSeq" id="WP_119851406.1">
    <property type="nucleotide sequence ID" value="NZ_CP032413.1"/>
</dbReference>
<accession>A0A385U379</accession>
<feature type="transmembrane region" description="Helical" evidence="1">
    <location>
        <begin position="101"/>
        <end position="118"/>
    </location>
</feature>
<dbReference type="AlphaFoldDB" id="A0A385U379"/>